<proteinExistence type="predicted"/>
<evidence type="ECO:0000256" key="1">
    <source>
        <dbReference type="ARBA" id="ARBA00022723"/>
    </source>
</evidence>
<dbReference type="SUPFAM" id="SSF56529">
    <property type="entry name" value="FAH"/>
    <property type="match status" value="1"/>
</dbReference>
<dbReference type="PANTHER" id="PTHR11820:SF7">
    <property type="entry name" value="ACYLPYRUVASE FAHD1, MITOCHONDRIAL"/>
    <property type="match status" value="1"/>
</dbReference>
<keyword evidence="1" id="KW-0479">Metal-binding</keyword>
<dbReference type="Gene3D" id="3.90.850.10">
    <property type="entry name" value="Fumarylacetoacetase-like, C-terminal domain"/>
    <property type="match status" value="1"/>
</dbReference>
<reference evidence="3 4" key="1">
    <citation type="submission" date="2023-09" db="EMBL/GenBank/DDBJ databases">
        <authorList>
            <person name="Qi X."/>
        </authorList>
    </citation>
    <scope>NUCLEOTIDE SEQUENCE [LARGE SCALE GENOMIC DNA]</scope>
    <source>
        <strain evidence="3 4">S1-1</strain>
    </source>
</reference>
<feature type="domain" description="Fumarylacetoacetase-like C-terminal" evidence="2">
    <location>
        <begin position="15"/>
        <end position="188"/>
    </location>
</feature>
<dbReference type="InterPro" id="IPR036663">
    <property type="entry name" value="Fumarylacetoacetase_C_sf"/>
</dbReference>
<evidence type="ECO:0000259" key="2">
    <source>
        <dbReference type="Pfam" id="PF01557"/>
    </source>
</evidence>
<dbReference type="Pfam" id="PF01557">
    <property type="entry name" value="FAA_hydrolase"/>
    <property type="match status" value="1"/>
</dbReference>
<dbReference type="EMBL" id="CP136600">
    <property type="protein sequence ID" value="WOH37496.1"/>
    <property type="molecule type" value="Genomic_DNA"/>
</dbReference>
<organism evidence="3 4">
    <name type="scientific">Thalassotalea fonticola</name>
    <dbReference type="NCBI Taxonomy" id="3065649"/>
    <lineage>
        <taxon>Bacteria</taxon>
        <taxon>Pseudomonadati</taxon>
        <taxon>Pseudomonadota</taxon>
        <taxon>Gammaproteobacteria</taxon>
        <taxon>Alteromonadales</taxon>
        <taxon>Colwelliaceae</taxon>
        <taxon>Thalassotalea</taxon>
    </lineage>
</organism>
<keyword evidence="4" id="KW-1185">Reference proteome</keyword>
<accession>A0ABZ0GNW0</accession>
<keyword evidence="3" id="KW-0378">Hydrolase</keyword>
<sequence>MNTINFANKEITPSKLVCIGRNYVDHIHELGNEVPDDMVVFNKPNSAISAELHAFHQEQLHYEGELCFLVEASKFVAVGFGLDLTKRGLQSKLKAKGLPWERAKAFNGAAVLSDFVAIDGIDDSLSLELCINGEVIQAGGVELMMYKPMQILEELSSFIELVDGDIVMTGTPKGVGQINAGDVFSAKVLQGDITLLSQQWTAK</sequence>
<dbReference type="InterPro" id="IPR011234">
    <property type="entry name" value="Fumarylacetoacetase-like_C"/>
</dbReference>
<dbReference type="PANTHER" id="PTHR11820">
    <property type="entry name" value="ACYLPYRUVASE"/>
    <property type="match status" value="1"/>
</dbReference>
<protein>
    <submittedName>
        <fullName evidence="3">Fumarylacetoacetate hydrolase family protein</fullName>
    </submittedName>
</protein>
<dbReference type="GO" id="GO:0016787">
    <property type="term" value="F:hydrolase activity"/>
    <property type="evidence" value="ECO:0007669"/>
    <property type="project" value="UniProtKB-KW"/>
</dbReference>
<dbReference type="RefSeq" id="WP_348396284.1">
    <property type="nucleotide sequence ID" value="NZ_CP136600.1"/>
</dbReference>
<evidence type="ECO:0000313" key="4">
    <source>
        <dbReference type="Proteomes" id="UP001301442"/>
    </source>
</evidence>
<dbReference type="Proteomes" id="UP001301442">
    <property type="component" value="Chromosome"/>
</dbReference>
<gene>
    <name evidence="3" type="ORF">RI844_19375</name>
</gene>
<name>A0ABZ0GNW0_9GAMM</name>
<evidence type="ECO:0000313" key="3">
    <source>
        <dbReference type="EMBL" id="WOH37496.1"/>
    </source>
</evidence>